<gene>
    <name evidence="5" type="ORF">FL583_36545</name>
</gene>
<feature type="compositionally biased region" description="Basic and acidic residues" evidence="3">
    <location>
        <begin position="1"/>
        <end position="12"/>
    </location>
</feature>
<accession>A0A545AFN2</accession>
<dbReference type="SUPFAM" id="SSF53474">
    <property type="entry name" value="alpha/beta-Hydrolases"/>
    <property type="match status" value="1"/>
</dbReference>
<comment type="caution">
    <text evidence="5">The sequence shown here is derived from an EMBL/GenBank/DDBJ whole genome shotgun (WGS) entry which is preliminary data.</text>
</comment>
<dbReference type="Proteomes" id="UP000317982">
    <property type="component" value="Unassembled WGS sequence"/>
</dbReference>
<sequence length="158" mass="16582">MTSRGSRVDNGRHAGLGASGRVHGGVGAGRVRYLPAGGRAAPLVVWIHGGGWRTGDKSGLNLRYDPSVEPRKPATCNGVVQVQSPDVSALNSAGYAVAAINYRLDHDPVTAVRDAKAAVRFLRSNAARYHLDPGRFGVWGDSAGGILGDHGRPHRRGS</sequence>
<evidence type="ECO:0000313" key="5">
    <source>
        <dbReference type="EMBL" id="TQS40129.1"/>
    </source>
</evidence>
<evidence type="ECO:0000313" key="6">
    <source>
        <dbReference type="Proteomes" id="UP000317982"/>
    </source>
</evidence>
<dbReference type="EMBL" id="VIRS01000047">
    <property type="protein sequence ID" value="TQS40129.1"/>
    <property type="molecule type" value="Genomic_DNA"/>
</dbReference>
<evidence type="ECO:0000259" key="4">
    <source>
        <dbReference type="Pfam" id="PF20434"/>
    </source>
</evidence>
<dbReference type="PANTHER" id="PTHR48081:SF13">
    <property type="entry name" value="ALPHA_BETA HYDROLASE"/>
    <property type="match status" value="1"/>
</dbReference>
<dbReference type="Gene3D" id="3.40.50.1820">
    <property type="entry name" value="alpha/beta hydrolase"/>
    <property type="match status" value="1"/>
</dbReference>
<dbReference type="Pfam" id="PF20434">
    <property type="entry name" value="BD-FAE"/>
    <property type="match status" value="1"/>
</dbReference>
<comment type="similarity">
    <text evidence="1">Belongs to the 'GDXG' lipolytic enzyme family.</text>
</comment>
<organism evidence="5 6">
    <name type="scientific">Cryptosporangium phraense</name>
    <dbReference type="NCBI Taxonomy" id="2593070"/>
    <lineage>
        <taxon>Bacteria</taxon>
        <taxon>Bacillati</taxon>
        <taxon>Actinomycetota</taxon>
        <taxon>Actinomycetes</taxon>
        <taxon>Cryptosporangiales</taxon>
        <taxon>Cryptosporangiaceae</taxon>
        <taxon>Cryptosporangium</taxon>
    </lineage>
</organism>
<dbReference type="InterPro" id="IPR029058">
    <property type="entry name" value="AB_hydrolase_fold"/>
</dbReference>
<evidence type="ECO:0000256" key="3">
    <source>
        <dbReference type="SAM" id="MobiDB-lite"/>
    </source>
</evidence>
<feature type="region of interest" description="Disordered" evidence="3">
    <location>
        <begin position="1"/>
        <end position="21"/>
    </location>
</feature>
<dbReference type="InterPro" id="IPR050300">
    <property type="entry name" value="GDXG_lipolytic_enzyme"/>
</dbReference>
<name>A0A545AFN2_9ACTN</name>
<keyword evidence="2 5" id="KW-0378">Hydrolase</keyword>
<dbReference type="InterPro" id="IPR049492">
    <property type="entry name" value="BD-FAE-like_dom"/>
</dbReference>
<evidence type="ECO:0000256" key="1">
    <source>
        <dbReference type="ARBA" id="ARBA00010515"/>
    </source>
</evidence>
<dbReference type="PANTHER" id="PTHR48081">
    <property type="entry name" value="AB HYDROLASE SUPERFAMILY PROTEIN C4A8.06C"/>
    <property type="match status" value="1"/>
</dbReference>
<evidence type="ECO:0000256" key="2">
    <source>
        <dbReference type="ARBA" id="ARBA00022801"/>
    </source>
</evidence>
<feature type="domain" description="BD-FAE-like" evidence="4">
    <location>
        <begin position="86"/>
        <end position="147"/>
    </location>
</feature>
<dbReference type="PROSITE" id="PS01173">
    <property type="entry name" value="LIPASE_GDXG_HIS"/>
    <property type="match status" value="1"/>
</dbReference>
<dbReference type="GO" id="GO:0016787">
    <property type="term" value="F:hydrolase activity"/>
    <property type="evidence" value="ECO:0007669"/>
    <property type="project" value="UniProtKB-KW"/>
</dbReference>
<dbReference type="InterPro" id="IPR002168">
    <property type="entry name" value="Lipase_GDXG_HIS_AS"/>
</dbReference>
<reference evidence="5 6" key="1">
    <citation type="submission" date="2019-07" db="EMBL/GenBank/DDBJ databases">
        <title>Cryptosporangium phraense sp. nov., isolated from plant litter.</title>
        <authorList>
            <person name="Suriyachadkun C."/>
        </authorList>
    </citation>
    <scope>NUCLEOTIDE SEQUENCE [LARGE SCALE GENOMIC DNA]</scope>
    <source>
        <strain evidence="5 6">A-T 5661</strain>
    </source>
</reference>
<proteinExistence type="inferred from homology"/>
<dbReference type="AlphaFoldDB" id="A0A545AFN2"/>
<dbReference type="OrthoDB" id="9803828at2"/>
<dbReference type="InParanoid" id="A0A545AFN2"/>
<keyword evidence="6" id="KW-1185">Reference proteome</keyword>
<protein>
    <submittedName>
        <fullName evidence="5">Alpha/beta hydrolase</fullName>
    </submittedName>
</protein>